<evidence type="ECO:0000256" key="5">
    <source>
        <dbReference type="ARBA" id="ARBA00023288"/>
    </source>
</evidence>
<evidence type="ECO:0000256" key="4">
    <source>
        <dbReference type="ARBA" id="ARBA00023139"/>
    </source>
</evidence>
<dbReference type="AlphaFoldDB" id="A0A0R2A9I4"/>
<dbReference type="PATRIC" id="fig|1423813.3.peg.64"/>
<keyword evidence="4" id="KW-0564">Palmitate</keyword>
<dbReference type="PANTHER" id="PTHR30429:SF0">
    <property type="entry name" value="METHIONINE-BINDING LIPOPROTEIN METQ"/>
    <property type="match status" value="1"/>
</dbReference>
<evidence type="ECO:0000256" key="2">
    <source>
        <dbReference type="ARBA" id="ARBA00022729"/>
    </source>
</evidence>
<dbReference type="PANTHER" id="PTHR30429">
    <property type="entry name" value="D-METHIONINE-BINDING LIPOPROTEIN METQ"/>
    <property type="match status" value="1"/>
</dbReference>
<evidence type="ECO:0000256" key="1">
    <source>
        <dbReference type="ARBA" id="ARBA00004635"/>
    </source>
</evidence>
<comment type="similarity">
    <text evidence="6">Belongs to the nlpA lipoprotein family.</text>
</comment>
<sequence>MEKGSYVMRRNTKWLLGLGVIIVLFVAIFGITRLNSSNSNAKLKDVTIGVAPGPYGDMAKDVMGPLLKEKGYNVKIKEFNDYVQPNKSLSSGEIDANLFQHTAYLKTFSKANHLKLTALGETPTLGMGIYSKKIKSLSDLKDGDKVSLANDPSNLARSLQLLQANKLITLKANVDVSKASLSDIASNPKNLQFKTLDAAQLPQSRDNVTIALIPGNYSWNAKIKPSSALALEKLQEDYKEVFVVKTSQKNSKFAKAVKSVLKSDKFKKAINDSKFKDFDKPASWN</sequence>
<dbReference type="PIRSF" id="PIRSF002854">
    <property type="entry name" value="MetQ"/>
    <property type="match status" value="1"/>
</dbReference>
<keyword evidence="3 7" id="KW-0472">Membrane</keyword>
<keyword evidence="9" id="KW-1185">Reference proteome</keyword>
<dbReference type="SUPFAM" id="SSF53850">
    <property type="entry name" value="Periplasmic binding protein-like II"/>
    <property type="match status" value="1"/>
</dbReference>
<evidence type="ECO:0000256" key="7">
    <source>
        <dbReference type="SAM" id="Phobius"/>
    </source>
</evidence>
<organism evidence="8 9">
    <name type="scientific">Paucilactobacillus vaccinostercus DSM 20634</name>
    <dbReference type="NCBI Taxonomy" id="1423813"/>
    <lineage>
        <taxon>Bacteria</taxon>
        <taxon>Bacillati</taxon>
        <taxon>Bacillota</taxon>
        <taxon>Bacilli</taxon>
        <taxon>Lactobacillales</taxon>
        <taxon>Lactobacillaceae</taxon>
        <taxon>Paucilactobacillus</taxon>
    </lineage>
</organism>
<name>A0A0R2A9I4_9LACO</name>
<dbReference type="Pfam" id="PF03180">
    <property type="entry name" value="Lipoprotein_9"/>
    <property type="match status" value="1"/>
</dbReference>
<comment type="caution">
    <text evidence="8">The sequence shown here is derived from an EMBL/GenBank/DDBJ whole genome shotgun (WGS) entry which is preliminary data.</text>
</comment>
<dbReference type="InterPro" id="IPR004872">
    <property type="entry name" value="Lipoprotein_NlpA"/>
</dbReference>
<evidence type="ECO:0000256" key="6">
    <source>
        <dbReference type="PIRNR" id="PIRNR002854"/>
    </source>
</evidence>
<dbReference type="EMBL" id="AYYY01000007">
    <property type="protein sequence ID" value="KRM62276.1"/>
    <property type="molecule type" value="Genomic_DNA"/>
</dbReference>
<keyword evidence="5 6" id="KW-0449">Lipoprotein</keyword>
<feature type="transmembrane region" description="Helical" evidence="7">
    <location>
        <begin position="12"/>
        <end position="31"/>
    </location>
</feature>
<reference evidence="8 9" key="1">
    <citation type="journal article" date="2015" name="Genome Announc.">
        <title>Expanding the biotechnology potential of lactobacilli through comparative genomics of 213 strains and associated genera.</title>
        <authorList>
            <person name="Sun Z."/>
            <person name="Harris H.M."/>
            <person name="McCann A."/>
            <person name="Guo C."/>
            <person name="Argimon S."/>
            <person name="Zhang W."/>
            <person name="Yang X."/>
            <person name="Jeffery I.B."/>
            <person name="Cooney J.C."/>
            <person name="Kagawa T.F."/>
            <person name="Liu W."/>
            <person name="Song Y."/>
            <person name="Salvetti E."/>
            <person name="Wrobel A."/>
            <person name="Rasinkangas P."/>
            <person name="Parkhill J."/>
            <person name="Rea M.C."/>
            <person name="O'Sullivan O."/>
            <person name="Ritari J."/>
            <person name="Douillard F.P."/>
            <person name="Paul Ross R."/>
            <person name="Yang R."/>
            <person name="Briner A.E."/>
            <person name="Felis G.E."/>
            <person name="de Vos W.M."/>
            <person name="Barrangou R."/>
            <person name="Klaenhammer T.R."/>
            <person name="Caufield P.W."/>
            <person name="Cui Y."/>
            <person name="Zhang H."/>
            <person name="O'Toole P.W."/>
        </authorList>
    </citation>
    <scope>NUCLEOTIDE SEQUENCE [LARGE SCALE GENOMIC DNA]</scope>
    <source>
        <strain evidence="8 9">DSM 20634</strain>
    </source>
</reference>
<protein>
    <recommendedName>
        <fullName evidence="6">Lipoprotein</fullName>
    </recommendedName>
</protein>
<dbReference type="Gene3D" id="3.40.190.10">
    <property type="entry name" value="Periplasmic binding protein-like II"/>
    <property type="match status" value="2"/>
</dbReference>
<dbReference type="GO" id="GO:0016020">
    <property type="term" value="C:membrane"/>
    <property type="evidence" value="ECO:0007669"/>
    <property type="project" value="UniProtKB-SubCell"/>
</dbReference>
<proteinExistence type="inferred from homology"/>
<accession>A0A0R2A9I4</accession>
<keyword evidence="2" id="KW-0732">Signal</keyword>
<evidence type="ECO:0000313" key="8">
    <source>
        <dbReference type="EMBL" id="KRM62276.1"/>
    </source>
</evidence>
<comment type="subcellular location">
    <subcellularLocation>
        <location evidence="1">Membrane</location>
        <topology evidence="1">Lipid-anchor</topology>
    </subcellularLocation>
</comment>
<evidence type="ECO:0000313" key="9">
    <source>
        <dbReference type="Proteomes" id="UP000051733"/>
    </source>
</evidence>
<gene>
    <name evidence="8" type="ORF">FC26_GL000062</name>
</gene>
<keyword evidence="7" id="KW-0812">Transmembrane</keyword>
<dbReference type="STRING" id="1423813.FC26_GL000062"/>
<evidence type="ECO:0000256" key="3">
    <source>
        <dbReference type="ARBA" id="ARBA00023136"/>
    </source>
</evidence>
<keyword evidence="7" id="KW-1133">Transmembrane helix</keyword>
<dbReference type="Proteomes" id="UP000051733">
    <property type="component" value="Unassembled WGS sequence"/>
</dbReference>